<dbReference type="AlphaFoldDB" id="X0V679"/>
<evidence type="ECO:0000313" key="2">
    <source>
        <dbReference type="EMBL" id="GAG13704.1"/>
    </source>
</evidence>
<dbReference type="Pfam" id="PF08241">
    <property type="entry name" value="Methyltransf_11"/>
    <property type="match status" value="1"/>
</dbReference>
<organism evidence="2">
    <name type="scientific">marine sediment metagenome</name>
    <dbReference type="NCBI Taxonomy" id="412755"/>
    <lineage>
        <taxon>unclassified sequences</taxon>
        <taxon>metagenomes</taxon>
        <taxon>ecological metagenomes</taxon>
    </lineage>
</organism>
<feature type="non-terminal residue" evidence="2">
    <location>
        <position position="172"/>
    </location>
</feature>
<name>X0V679_9ZZZZ</name>
<reference evidence="2" key="1">
    <citation type="journal article" date="2014" name="Front. Microbiol.">
        <title>High frequency of phylogenetically diverse reductive dehalogenase-homologous genes in deep subseafloor sedimentary metagenomes.</title>
        <authorList>
            <person name="Kawai M."/>
            <person name="Futagami T."/>
            <person name="Toyoda A."/>
            <person name="Takaki Y."/>
            <person name="Nishi S."/>
            <person name="Hori S."/>
            <person name="Arai W."/>
            <person name="Tsubouchi T."/>
            <person name="Morono Y."/>
            <person name="Uchiyama I."/>
            <person name="Ito T."/>
            <person name="Fujiyama A."/>
            <person name="Inagaki F."/>
            <person name="Takami H."/>
        </authorList>
    </citation>
    <scope>NUCLEOTIDE SEQUENCE</scope>
    <source>
        <strain evidence="2">Expedition CK06-06</strain>
    </source>
</reference>
<feature type="domain" description="Methyltransferase type 11" evidence="1">
    <location>
        <begin position="47"/>
        <end position="140"/>
    </location>
</feature>
<dbReference type="SUPFAM" id="SSF53335">
    <property type="entry name" value="S-adenosyl-L-methionine-dependent methyltransferases"/>
    <property type="match status" value="1"/>
</dbReference>
<accession>X0V679</accession>
<evidence type="ECO:0000259" key="1">
    <source>
        <dbReference type="Pfam" id="PF08241"/>
    </source>
</evidence>
<dbReference type="Gene3D" id="3.40.50.150">
    <property type="entry name" value="Vaccinia Virus protein VP39"/>
    <property type="match status" value="1"/>
</dbReference>
<dbReference type="EMBL" id="BARS01022439">
    <property type="protein sequence ID" value="GAG13704.1"/>
    <property type="molecule type" value="Genomic_DNA"/>
</dbReference>
<dbReference type="InterPro" id="IPR029063">
    <property type="entry name" value="SAM-dependent_MTases_sf"/>
</dbReference>
<proteinExistence type="predicted"/>
<gene>
    <name evidence="2" type="ORF">S01H1_35879</name>
</gene>
<dbReference type="InterPro" id="IPR013216">
    <property type="entry name" value="Methyltransf_11"/>
</dbReference>
<comment type="caution">
    <text evidence="2">The sequence shown here is derived from an EMBL/GenBank/DDBJ whole genome shotgun (WGS) entry which is preliminary data.</text>
</comment>
<protein>
    <recommendedName>
        <fullName evidence="1">Methyltransferase type 11 domain-containing protein</fullName>
    </recommendedName>
</protein>
<dbReference type="GO" id="GO:0008757">
    <property type="term" value="F:S-adenosylmethionine-dependent methyltransferase activity"/>
    <property type="evidence" value="ECO:0007669"/>
    <property type="project" value="InterPro"/>
</dbReference>
<sequence length="172" mass="17949">MKVSELLTFVLVVSAVAAGAEPSDQNLARHLVSRAGFRRGICAIPRCGNGELATAVAESSGFLVHAQDHSPSSVAAAKEAADRKGLLGHGVIVEKGTLSRLPYADNTVDLILIADLADGALSDVSVSEMLRVLRPLGKAIVGRSAGRTGNLTPQRLEQWLSGEDTQRANSGL</sequence>